<sequence>MALASKLCGLSSQLFRNKAFLYSTARCYSDKPMPWSILWKPGVYSEKNHDKIAEKYNLHPKEYKPAPQEECVGDYPDMPMIGPAAKDPYYPYDIPTYRKNYKETVHHHFEIMGEDRFSYGYKYRIDLRLASAIFIAFMLTLFGITYLLEPYPSFMPVMEKQYPQKDKVHYTFEPANP</sequence>
<dbReference type="PANTHER" id="PTHR12840">
    <property type="entry name" value="NADH-UBIQUINONE OXIDOREDUCTASE ASHI SUBUNIT"/>
    <property type="match status" value="1"/>
</dbReference>
<dbReference type="PANTHER" id="PTHR12840:SF1">
    <property type="entry name" value="NADH DEHYDROGENASE [UBIQUINONE] 1 BETA SUBCOMPLEX SUBUNIT 8, MITOCHONDRIAL"/>
    <property type="match status" value="1"/>
</dbReference>
<protein>
    <submittedName>
        <fullName evidence="2">Nadh dehydrogenase</fullName>
    </submittedName>
</protein>
<dbReference type="GO" id="GO:0005739">
    <property type="term" value="C:mitochondrion"/>
    <property type="evidence" value="ECO:0007669"/>
    <property type="project" value="InterPro"/>
</dbReference>
<keyword evidence="1" id="KW-1133">Transmembrane helix</keyword>
<evidence type="ECO:0000256" key="1">
    <source>
        <dbReference type="SAM" id="Phobius"/>
    </source>
</evidence>
<keyword evidence="1" id="KW-0812">Transmembrane</keyword>
<dbReference type="STRING" id="67767.A0A0J7KNP1"/>
<feature type="transmembrane region" description="Helical" evidence="1">
    <location>
        <begin position="129"/>
        <end position="148"/>
    </location>
</feature>
<dbReference type="EMBL" id="LBMM01004977">
    <property type="protein sequence ID" value="KMQ91942.1"/>
    <property type="molecule type" value="Genomic_DNA"/>
</dbReference>
<name>A0A0J7KNP1_LASNI</name>
<keyword evidence="1" id="KW-0472">Membrane</keyword>
<keyword evidence="3" id="KW-1185">Reference proteome</keyword>
<dbReference type="OrthoDB" id="2014058at2759"/>
<gene>
    <name evidence="2" type="ORF">RF55_8136</name>
</gene>
<evidence type="ECO:0000313" key="3">
    <source>
        <dbReference type="Proteomes" id="UP000036403"/>
    </source>
</evidence>
<proteinExistence type="predicted"/>
<evidence type="ECO:0000313" key="2">
    <source>
        <dbReference type="EMBL" id="KMQ91942.1"/>
    </source>
</evidence>
<dbReference type="AlphaFoldDB" id="A0A0J7KNP1"/>
<dbReference type="InterPro" id="IPR008699">
    <property type="entry name" value="NDUFB8"/>
</dbReference>
<reference evidence="2 3" key="1">
    <citation type="submission" date="2015-04" db="EMBL/GenBank/DDBJ databases">
        <title>Lasius niger genome sequencing.</title>
        <authorList>
            <person name="Konorov E.A."/>
            <person name="Nikitin M.A."/>
            <person name="Kirill M.V."/>
            <person name="Chang P."/>
        </authorList>
    </citation>
    <scope>NUCLEOTIDE SEQUENCE [LARGE SCALE GENOMIC DNA]</scope>
    <source>
        <tissue evidence="2">Whole</tissue>
    </source>
</reference>
<dbReference type="Proteomes" id="UP000036403">
    <property type="component" value="Unassembled WGS sequence"/>
</dbReference>
<dbReference type="PaxDb" id="67767-A0A0J7KNP1"/>
<accession>A0A0J7KNP1</accession>
<dbReference type="Pfam" id="PF05821">
    <property type="entry name" value="NDUF_B8"/>
    <property type="match status" value="1"/>
</dbReference>
<organism evidence="2 3">
    <name type="scientific">Lasius niger</name>
    <name type="common">Black garden ant</name>
    <dbReference type="NCBI Taxonomy" id="67767"/>
    <lineage>
        <taxon>Eukaryota</taxon>
        <taxon>Metazoa</taxon>
        <taxon>Ecdysozoa</taxon>
        <taxon>Arthropoda</taxon>
        <taxon>Hexapoda</taxon>
        <taxon>Insecta</taxon>
        <taxon>Pterygota</taxon>
        <taxon>Neoptera</taxon>
        <taxon>Endopterygota</taxon>
        <taxon>Hymenoptera</taxon>
        <taxon>Apocrita</taxon>
        <taxon>Aculeata</taxon>
        <taxon>Formicoidea</taxon>
        <taxon>Formicidae</taxon>
        <taxon>Formicinae</taxon>
        <taxon>Lasius</taxon>
        <taxon>Lasius</taxon>
    </lineage>
</organism>
<comment type="caution">
    <text evidence="2">The sequence shown here is derived from an EMBL/GenBank/DDBJ whole genome shotgun (WGS) entry which is preliminary data.</text>
</comment>